<feature type="region of interest" description="Disordered" evidence="1">
    <location>
        <begin position="360"/>
        <end position="406"/>
    </location>
</feature>
<protein>
    <submittedName>
        <fullName evidence="2">Uncharacterized protein</fullName>
    </submittedName>
</protein>
<feature type="region of interest" description="Disordered" evidence="1">
    <location>
        <begin position="1"/>
        <end position="54"/>
    </location>
</feature>
<gene>
    <name evidence="2" type="ORF">SLS53_005456</name>
</gene>
<evidence type="ECO:0000313" key="3">
    <source>
        <dbReference type="Proteomes" id="UP001320245"/>
    </source>
</evidence>
<accession>A0AAN9U7V4</accession>
<feature type="compositionally biased region" description="Basic and acidic residues" evidence="1">
    <location>
        <begin position="43"/>
        <end position="53"/>
    </location>
</feature>
<feature type="compositionally biased region" description="Polar residues" evidence="1">
    <location>
        <begin position="1"/>
        <end position="22"/>
    </location>
</feature>
<dbReference type="EMBL" id="JAJSPL020000021">
    <property type="protein sequence ID" value="KAK7739863.1"/>
    <property type="molecule type" value="Genomic_DNA"/>
</dbReference>
<keyword evidence="3" id="KW-1185">Reference proteome</keyword>
<proteinExistence type="predicted"/>
<reference evidence="2 3" key="1">
    <citation type="journal article" date="2023" name="PLoS ONE">
        <title>Cytospora paraplurivora sp. nov. isolated from orchards with fruit tree decline syndrome in Ontario, Canada.</title>
        <authorList>
            <person name="Ilyukhin E."/>
            <person name="Nguyen H.D.T."/>
            <person name="Castle A.J."/>
            <person name="Ellouze W."/>
        </authorList>
    </citation>
    <scope>NUCLEOTIDE SEQUENCE [LARGE SCALE GENOMIC DNA]</scope>
    <source>
        <strain evidence="2 3">FDS-564</strain>
    </source>
</reference>
<dbReference type="AlphaFoldDB" id="A0AAN9U7V4"/>
<sequence>MSQHQGTGQSTPSPNSSGTQEKQPQHHGPASTQGSEEPQGISAEKEHSEKIDDTPDVSQALGEIQRSIYHLQSTLHGNQLEAITPYQRASFAVLTNIADDIADSLDWLRTIGTRNGGTRPGQPDLQYRGPNTAFVLQREDAVVGSPQAACWTPTVLPLGSSIGAAPPSALQVVGAHGPQTEGVIDRGGSTQRNTDPSYIYPYVQSRMAFPPTPELYHSQRVETPPVSPLMSAPFFHQQQHRQPLVVPGSGNIRSLPGVSDPATVLQPPTPNTTPNHLHQGILLRGEEGQHGGQQQQPVFPSPGGGVTMSIPLHYDTPAGARVALYQSYLPDHLPDLHPTGPGLREATATTTAGAVMQELAAETPPSSRAPMSPGDHRSGTCPPGTFARVDSGSDDGLDGPEAGLRWGYVFEE</sequence>
<evidence type="ECO:0000256" key="1">
    <source>
        <dbReference type="SAM" id="MobiDB-lite"/>
    </source>
</evidence>
<name>A0AAN9U7V4_9PEZI</name>
<dbReference type="Proteomes" id="UP001320245">
    <property type="component" value="Unassembled WGS sequence"/>
</dbReference>
<comment type="caution">
    <text evidence="2">The sequence shown here is derived from an EMBL/GenBank/DDBJ whole genome shotgun (WGS) entry which is preliminary data.</text>
</comment>
<evidence type="ECO:0000313" key="2">
    <source>
        <dbReference type="EMBL" id="KAK7739863.1"/>
    </source>
</evidence>
<organism evidence="2 3">
    <name type="scientific">Cytospora paraplurivora</name>
    <dbReference type="NCBI Taxonomy" id="2898453"/>
    <lineage>
        <taxon>Eukaryota</taxon>
        <taxon>Fungi</taxon>
        <taxon>Dikarya</taxon>
        <taxon>Ascomycota</taxon>
        <taxon>Pezizomycotina</taxon>
        <taxon>Sordariomycetes</taxon>
        <taxon>Sordariomycetidae</taxon>
        <taxon>Diaporthales</taxon>
        <taxon>Cytosporaceae</taxon>
        <taxon>Cytospora</taxon>
    </lineage>
</organism>